<evidence type="ECO:0000313" key="2">
    <source>
        <dbReference type="Proteomes" id="UP001215280"/>
    </source>
</evidence>
<proteinExistence type="predicted"/>
<evidence type="ECO:0000313" key="1">
    <source>
        <dbReference type="EMBL" id="KAJ7720873.1"/>
    </source>
</evidence>
<accession>A0AAD7MJU8</accession>
<keyword evidence="2" id="KW-1185">Reference proteome</keyword>
<reference evidence="1" key="1">
    <citation type="submission" date="2023-03" db="EMBL/GenBank/DDBJ databases">
        <title>Massive genome expansion in bonnet fungi (Mycena s.s.) driven by repeated elements and novel gene families across ecological guilds.</title>
        <authorList>
            <consortium name="Lawrence Berkeley National Laboratory"/>
            <person name="Harder C.B."/>
            <person name="Miyauchi S."/>
            <person name="Viragh M."/>
            <person name="Kuo A."/>
            <person name="Thoen E."/>
            <person name="Andreopoulos B."/>
            <person name="Lu D."/>
            <person name="Skrede I."/>
            <person name="Drula E."/>
            <person name="Henrissat B."/>
            <person name="Morin E."/>
            <person name="Kohler A."/>
            <person name="Barry K."/>
            <person name="LaButti K."/>
            <person name="Morin E."/>
            <person name="Salamov A."/>
            <person name="Lipzen A."/>
            <person name="Mereny Z."/>
            <person name="Hegedus B."/>
            <person name="Baldrian P."/>
            <person name="Stursova M."/>
            <person name="Weitz H."/>
            <person name="Taylor A."/>
            <person name="Grigoriev I.V."/>
            <person name="Nagy L.G."/>
            <person name="Martin F."/>
            <person name="Kauserud H."/>
        </authorList>
    </citation>
    <scope>NUCLEOTIDE SEQUENCE</scope>
    <source>
        <strain evidence="1">CBHHK188m</strain>
    </source>
</reference>
<gene>
    <name evidence="1" type="ORF">DFH07DRAFT_784281</name>
</gene>
<dbReference type="EMBL" id="JARJLG010000274">
    <property type="protein sequence ID" value="KAJ7720873.1"/>
    <property type="molecule type" value="Genomic_DNA"/>
</dbReference>
<name>A0AAD7MJU8_9AGAR</name>
<comment type="caution">
    <text evidence="1">The sequence shown here is derived from an EMBL/GenBank/DDBJ whole genome shotgun (WGS) entry which is preliminary data.</text>
</comment>
<protein>
    <submittedName>
        <fullName evidence="1">Uncharacterized protein</fullName>
    </submittedName>
</protein>
<organism evidence="1 2">
    <name type="scientific">Mycena maculata</name>
    <dbReference type="NCBI Taxonomy" id="230809"/>
    <lineage>
        <taxon>Eukaryota</taxon>
        <taxon>Fungi</taxon>
        <taxon>Dikarya</taxon>
        <taxon>Basidiomycota</taxon>
        <taxon>Agaricomycotina</taxon>
        <taxon>Agaricomycetes</taxon>
        <taxon>Agaricomycetidae</taxon>
        <taxon>Agaricales</taxon>
        <taxon>Marasmiineae</taxon>
        <taxon>Mycenaceae</taxon>
        <taxon>Mycena</taxon>
    </lineage>
</organism>
<dbReference type="AlphaFoldDB" id="A0AAD7MJU8"/>
<dbReference type="Proteomes" id="UP001215280">
    <property type="component" value="Unassembled WGS sequence"/>
</dbReference>
<sequence>MAIAPTTPTTAAIGNGFERRTVGKGNGSVDDLVSKLEAESWMRRQKRRRREIWSSNLNVGVTVVGSMPNRVINSGGSPSMTTDTLQPGPEDTWPCNVTEVPEQNYEQQKKARKVNGTVVEKVVQEDLLDCRVLFYNDRFGGGPSIPNQNFNEQERSGRPSEMLFTKAAAHGLYWTRASRSLTMMLMLFVGDKTEQDGLYHGHRPLATRQWIQPRQAVTQQMIMAGRQGSE</sequence>